<evidence type="ECO:0000313" key="3">
    <source>
        <dbReference type="EMBL" id="KAK4547964.1"/>
    </source>
</evidence>
<dbReference type="EMBL" id="JAVFHQ010000009">
    <property type="protein sequence ID" value="KAK4547964.1"/>
    <property type="molecule type" value="Genomic_DNA"/>
</dbReference>
<evidence type="ECO:0000256" key="2">
    <source>
        <dbReference type="SAM" id="MobiDB-lite"/>
    </source>
</evidence>
<accession>A0AAV9JQQ6</accession>
<evidence type="ECO:0000256" key="1">
    <source>
        <dbReference type="SAM" id="Coils"/>
    </source>
</evidence>
<keyword evidence="4" id="KW-1185">Reference proteome</keyword>
<comment type="caution">
    <text evidence="3">The sequence shown here is derived from an EMBL/GenBank/DDBJ whole genome shotgun (WGS) entry which is preliminary data.</text>
</comment>
<reference evidence="3 4" key="1">
    <citation type="submission" date="2021-11" db="EMBL/GenBank/DDBJ databases">
        <title>Black yeast isolated from Biological Soil Crust.</title>
        <authorList>
            <person name="Kurbessoian T."/>
        </authorList>
    </citation>
    <scope>NUCLEOTIDE SEQUENCE [LARGE SCALE GENOMIC DNA]</scope>
    <source>
        <strain evidence="3 4">CCFEE 5522</strain>
    </source>
</reference>
<feature type="compositionally biased region" description="Acidic residues" evidence="2">
    <location>
        <begin position="153"/>
        <end position="162"/>
    </location>
</feature>
<dbReference type="AlphaFoldDB" id="A0AAV9JQQ6"/>
<evidence type="ECO:0000313" key="4">
    <source>
        <dbReference type="Proteomes" id="UP001324427"/>
    </source>
</evidence>
<feature type="coiled-coil region" evidence="1">
    <location>
        <begin position="267"/>
        <end position="298"/>
    </location>
</feature>
<proteinExistence type="predicted"/>
<keyword evidence="1" id="KW-0175">Coiled coil</keyword>
<protein>
    <submittedName>
        <fullName evidence="3">Uncharacterized protein</fullName>
    </submittedName>
</protein>
<gene>
    <name evidence="3" type="ORF">LTR36_010683</name>
</gene>
<organism evidence="3 4">
    <name type="scientific">Oleoguttula mirabilis</name>
    <dbReference type="NCBI Taxonomy" id="1507867"/>
    <lineage>
        <taxon>Eukaryota</taxon>
        <taxon>Fungi</taxon>
        <taxon>Dikarya</taxon>
        <taxon>Ascomycota</taxon>
        <taxon>Pezizomycotina</taxon>
        <taxon>Dothideomycetes</taxon>
        <taxon>Dothideomycetidae</taxon>
        <taxon>Mycosphaerellales</taxon>
        <taxon>Teratosphaeriaceae</taxon>
        <taxon>Oleoguttula</taxon>
    </lineage>
</organism>
<dbReference type="Proteomes" id="UP001324427">
    <property type="component" value="Unassembled WGS sequence"/>
</dbReference>
<feature type="region of interest" description="Disordered" evidence="2">
    <location>
        <begin position="75"/>
        <end position="162"/>
    </location>
</feature>
<name>A0AAV9JQQ6_9PEZI</name>
<sequence>MPGCTKGGHNHAGWPAAGELTICSGERSCGYCKGTAGSKNWVTAYNLRAHVYGQHTDGGKLDYGGVTLLGYTFPESQRKRKERSASVASRSRKEASTSRTRGGNGKFVAAGADERRSETPGPRTRSQTPGAHGRSRTPGACGRGRKRLRTEEGVADEEDEEMGDGIETAASNVEMEMADGGADRMAALSSNGAAATTRSKGTRTRSQAGKLTIEVPKARSNITLHGPKPPAAASKHVAIYPEAKASRGRIVDEQGDTEEDIVSQVALKQKHRKAMGLKAQAEDAQADYEEDLLALRLEKVRQMKAGTADENYHVLT</sequence>